<dbReference type="Proteomes" id="UP001165085">
    <property type="component" value="Unassembled WGS sequence"/>
</dbReference>
<gene>
    <name evidence="4" type="ORF">TrST_g4921</name>
</gene>
<accession>A0A9W7BBL4</accession>
<dbReference type="OrthoDB" id="1295045at2759"/>
<evidence type="ECO:0008006" key="6">
    <source>
        <dbReference type="Google" id="ProtNLM"/>
    </source>
</evidence>
<name>A0A9W7BBL4_9STRA</name>
<evidence type="ECO:0000256" key="1">
    <source>
        <dbReference type="SAM" id="Coils"/>
    </source>
</evidence>
<feature type="transmembrane region" description="Helical" evidence="3">
    <location>
        <begin position="588"/>
        <end position="610"/>
    </location>
</feature>
<protein>
    <recommendedName>
        <fullName evidence="6">Transmembrane protein</fullName>
    </recommendedName>
</protein>
<reference evidence="5" key="1">
    <citation type="journal article" date="2023" name="Commun. Biol.">
        <title>Genome analysis of Parmales, the sister group of diatoms, reveals the evolutionary specialization of diatoms from phago-mixotrophs to photoautotrophs.</title>
        <authorList>
            <person name="Ban H."/>
            <person name="Sato S."/>
            <person name="Yoshikawa S."/>
            <person name="Yamada K."/>
            <person name="Nakamura Y."/>
            <person name="Ichinomiya M."/>
            <person name="Sato N."/>
            <person name="Blanc-Mathieu R."/>
            <person name="Endo H."/>
            <person name="Kuwata A."/>
            <person name="Ogata H."/>
        </authorList>
    </citation>
    <scope>NUCLEOTIDE SEQUENCE [LARGE SCALE GENOMIC DNA]</scope>
    <source>
        <strain evidence="5">NIES 3701</strain>
    </source>
</reference>
<keyword evidence="3" id="KW-0812">Transmembrane</keyword>
<dbReference type="PANTHER" id="PTHR34560">
    <property type="entry name" value="POLYKETIDE CYCLASE/DEHYDRASE/LIPID TRANSPORT SUPERFAMILY PROTEIN"/>
    <property type="match status" value="1"/>
</dbReference>
<feature type="transmembrane region" description="Helical" evidence="3">
    <location>
        <begin position="487"/>
        <end position="508"/>
    </location>
</feature>
<dbReference type="InterPro" id="IPR023393">
    <property type="entry name" value="START-like_dom_sf"/>
</dbReference>
<dbReference type="Gene3D" id="3.30.530.20">
    <property type="match status" value="1"/>
</dbReference>
<dbReference type="AlphaFoldDB" id="A0A9W7BBL4"/>
<feature type="transmembrane region" description="Helical" evidence="3">
    <location>
        <begin position="529"/>
        <end position="551"/>
    </location>
</feature>
<evidence type="ECO:0000256" key="3">
    <source>
        <dbReference type="SAM" id="Phobius"/>
    </source>
</evidence>
<feature type="region of interest" description="Disordered" evidence="2">
    <location>
        <begin position="356"/>
        <end position="382"/>
    </location>
</feature>
<dbReference type="SUPFAM" id="SSF55961">
    <property type="entry name" value="Bet v1-like"/>
    <property type="match status" value="1"/>
</dbReference>
<feature type="coiled-coil region" evidence="1">
    <location>
        <begin position="386"/>
        <end position="413"/>
    </location>
</feature>
<evidence type="ECO:0000313" key="5">
    <source>
        <dbReference type="Proteomes" id="UP001165085"/>
    </source>
</evidence>
<sequence>MSFAPQLQTVLDLIEDERHLEAEKLYSSLLSSVPPSSSSSSSKASKIKFASKASKDLQKYHDLHSQNVERLEKLKRVAAKMRTSKKALSSSENWTVAQTLFGITTSYRREADDTLSIKLEGELSNVPLFEQLCVLREIDLFHLWAPFVPRSKKLLQVTKIELVSWFIISVPIFGLSRDAVFHAYGCDCMEESGSVIICAESVDEFPGADIPPEPKGWGGARMIVRSFSGLVTILSPTDARTCLIANIDPRLSLPQKLIDFSMKKMCGVLLLCLQKMAKKIVKNPKKSEHAKHMRSDKAFYEDWLLPKFQAYCDKKGWVMPPVGALNVPEYTKKSSSFDEEADDFVVSEDGGKTFSSLSDITDDGSSSMSSGGTRGKSRSVLSRAVHKVSKKVKERKEKKLEKERQEILREAEANMTKINHVSPKLMARYGEWTAAKPSDVEDSKSLGDRLYELPLWPLEFGLVQHQGLKALGRLLGGSDYGPTSICLVAGLITILNCAGLFFATFGGLQNAKSRRSGTLSETRNFATGVVTCVVGVVVALGAIGCRTYSFLERYYLETLRHHNFLPDPYTFPMYNDLRAWNMYLLARYSKFCTVVFIFCALVAVCGTVLIKFKKEVSATGLGEKMFKTFAELNGGGMAKARKGTVVKNSKEERRQVLADKLQKRRELAAKRVG</sequence>
<comment type="caution">
    <text evidence="4">The sequence shown here is derived from an EMBL/GenBank/DDBJ whole genome shotgun (WGS) entry which is preliminary data.</text>
</comment>
<proteinExistence type="predicted"/>
<keyword evidence="3" id="KW-0472">Membrane</keyword>
<dbReference type="PANTHER" id="PTHR34560:SF1">
    <property type="entry name" value="START DOMAIN-CONTAINING PROTEIN"/>
    <property type="match status" value="1"/>
</dbReference>
<keyword evidence="5" id="KW-1185">Reference proteome</keyword>
<keyword evidence="3" id="KW-1133">Transmembrane helix</keyword>
<organism evidence="4 5">
    <name type="scientific">Triparma strigata</name>
    <dbReference type="NCBI Taxonomy" id="1606541"/>
    <lineage>
        <taxon>Eukaryota</taxon>
        <taxon>Sar</taxon>
        <taxon>Stramenopiles</taxon>
        <taxon>Ochrophyta</taxon>
        <taxon>Bolidophyceae</taxon>
        <taxon>Parmales</taxon>
        <taxon>Triparmaceae</taxon>
        <taxon>Triparma</taxon>
    </lineage>
</organism>
<evidence type="ECO:0000313" key="4">
    <source>
        <dbReference type="EMBL" id="GMH83798.1"/>
    </source>
</evidence>
<keyword evidence="1" id="KW-0175">Coiled coil</keyword>
<dbReference type="EMBL" id="BRXY01000285">
    <property type="protein sequence ID" value="GMH83798.1"/>
    <property type="molecule type" value="Genomic_DNA"/>
</dbReference>
<evidence type="ECO:0000256" key="2">
    <source>
        <dbReference type="SAM" id="MobiDB-lite"/>
    </source>
</evidence>